<feature type="binding site" evidence="10">
    <location>
        <position position="1037"/>
    </location>
    <ligand>
        <name>a divalent metal cation</name>
        <dbReference type="ChEBI" id="CHEBI:60240"/>
        <note>catalytic</note>
    </ligand>
</feature>
<feature type="compositionally biased region" description="Low complexity" evidence="11">
    <location>
        <begin position="1095"/>
        <end position="1132"/>
    </location>
</feature>
<proteinExistence type="inferred from homology"/>
<dbReference type="AlphaFoldDB" id="A0A165FLG1"/>
<dbReference type="STRING" id="1328760.A0A165FLG1"/>
<dbReference type="PANTHER" id="PTHR15728:SF0">
    <property type="entry name" value="PAN2-PAN3 DEADENYLATION COMPLEX CATALYTIC SUBUNIT PAN2"/>
    <property type="match status" value="1"/>
</dbReference>
<feature type="compositionally biased region" description="Low complexity" evidence="11">
    <location>
        <begin position="1155"/>
        <end position="1164"/>
    </location>
</feature>
<feature type="binding site" evidence="10">
    <location>
        <position position="875"/>
    </location>
    <ligand>
        <name>a divalent metal cation</name>
        <dbReference type="ChEBI" id="CHEBI:60240"/>
        <note>catalytic</note>
    </ligand>
</feature>
<evidence type="ECO:0000256" key="10">
    <source>
        <dbReference type="HAMAP-Rule" id="MF_03182"/>
    </source>
</evidence>
<organism evidence="13 14">
    <name type="scientific">Xylona heveae (strain CBS 132557 / TC161)</name>
    <dbReference type="NCBI Taxonomy" id="1328760"/>
    <lineage>
        <taxon>Eukaryota</taxon>
        <taxon>Fungi</taxon>
        <taxon>Dikarya</taxon>
        <taxon>Ascomycota</taxon>
        <taxon>Pezizomycotina</taxon>
        <taxon>Xylonomycetes</taxon>
        <taxon>Xylonales</taxon>
        <taxon>Xylonaceae</taxon>
        <taxon>Xylona</taxon>
    </lineage>
</organism>
<dbReference type="GO" id="GO:0000932">
    <property type="term" value="C:P-body"/>
    <property type="evidence" value="ECO:0007669"/>
    <property type="project" value="TreeGrafter"/>
</dbReference>
<dbReference type="GeneID" id="28900421"/>
<feature type="binding site" evidence="10">
    <location>
        <position position="984"/>
    </location>
    <ligand>
        <name>a divalent metal cation</name>
        <dbReference type="ChEBI" id="CHEBI:60240"/>
        <note>catalytic</note>
    </ligand>
</feature>
<evidence type="ECO:0000256" key="2">
    <source>
        <dbReference type="ARBA" id="ARBA00004496"/>
    </source>
</evidence>
<comment type="domain">
    <text evidence="10">Contains a pseudo-UCH domain. This ubiquitin C-terminal hydrolase (UCH)-like or ubiquitin specific protease (USP)-like domain is predicted to be catalytically inactive because it lacks the active site catalytic triad characteristic of thiol proteases, with residues at the equivalent structural positions that are incompatible with catalysis, and it cannot bind ubiquitin. It functions as a structural scaffold for intra- and intermolecular interactions in the complex.</text>
</comment>
<dbReference type="CDD" id="cd06143">
    <property type="entry name" value="PAN2_exo"/>
    <property type="match status" value="1"/>
</dbReference>
<keyword evidence="14" id="KW-1185">Reference proteome</keyword>
<dbReference type="Gene3D" id="2.130.10.10">
    <property type="entry name" value="YVTN repeat-like/Quinoprotein amine dehydrogenase"/>
    <property type="match status" value="1"/>
</dbReference>
<dbReference type="OrthoDB" id="16516at2759"/>
<keyword evidence="4" id="KW-0853">WD repeat</keyword>
<dbReference type="GO" id="GO:0000289">
    <property type="term" value="P:nuclear-transcribed mRNA poly(A) tail shortening"/>
    <property type="evidence" value="ECO:0007669"/>
    <property type="project" value="UniProtKB-UniRule"/>
</dbReference>
<keyword evidence="7 10" id="KW-0479">Metal-binding</keyword>
<dbReference type="Pfam" id="PF13423">
    <property type="entry name" value="UCH_1"/>
    <property type="match status" value="1"/>
</dbReference>
<keyword evidence="8 10" id="KW-0378">Hydrolase</keyword>
<comment type="subcellular location">
    <subcellularLocation>
        <location evidence="2 10">Cytoplasm</location>
    </subcellularLocation>
</comment>
<dbReference type="InterPro" id="IPR036322">
    <property type="entry name" value="WD40_repeat_dom_sf"/>
</dbReference>
<dbReference type="Gene3D" id="3.90.70.10">
    <property type="entry name" value="Cysteine proteinases"/>
    <property type="match status" value="1"/>
</dbReference>
<feature type="region of interest" description="Linker" evidence="10">
    <location>
        <begin position="318"/>
        <end position="454"/>
    </location>
</feature>
<dbReference type="RefSeq" id="XP_018186671.1">
    <property type="nucleotide sequence ID" value="XM_018335284.1"/>
</dbReference>
<keyword evidence="9 10" id="KW-0269">Exonuclease</keyword>
<name>A0A165FLG1_XYLHT</name>
<dbReference type="OMA" id="TQELLWT"/>
<dbReference type="SMART" id="SM00479">
    <property type="entry name" value="EXOIII"/>
    <property type="match status" value="1"/>
</dbReference>
<dbReference type="HAMAP" id="MF_03182">
    <property type="entry name" value="PAN2"/>
    <property type="match status" value="1"/>
</dbReference>
<evidence type="ECO:0000313" key="13">
    <source>
        <dbReference type="EMBL" id="KZF21116.1"/>
    </source>
</evidence>
<dbReference type="InterPro" id="IPR048841">
    <property type="entry name" value="PAN2_N"/>
</dbReference>
<keyword evidence="6 10" id="KW-0540">Nuclease</keyword>
<dbReference type="InterPro" id="IPR028881">
    <property type="entry name" value="PAN2_UCH_dom"/>
</dbReference>
<evidence type="ECO:0000313" key="14">
    <source>
        <dbReference type="Proteomes" id="UP000076632"/>
    </source>
</evidence>
<dbReference type="InterPro" id="IPR036397">
    <property type="entry name" value="RNaseH_sf"/>
</dbReference>
<accession>A0A165FLG1</accession>
<evidence type="ECO:0000256" key="8">
    <source>
        <dbReference type="ARBA" id="ARBA00022801"/>
    </source>
</evidence>
<dbReference type="InterPro" id="IPR028889">
    <property type="entry name" value="USP"/>
</dbReference>
<evidence type="ECO:0000256" key="7">
    <source>
        <dbReference type="ARBA" id="ARBA00022723"/>
    </source>
</evidence>
<feature type="region of interest" description="Disordered" evidence="11">
    <location>
        <begin position="1076"/>
        <end position="1184"/>
    </location>
</feature>
<evidence type="ECO:0000256" key="4">
    <source>
        <dbReference type="ARBA" id="ARBA00022574"/>
    </source>
</evidence>
<dbReference type="InterPro" id="IPR050785">
    <property type="entry name" value="PAN2-PAN3_catalytic_subunit"/>
</dbReference>
<dbReference type="Pfam" id="PF00929">
    <property type="entry name" value="RNase_T"/>
    <property type="match status" value="1"/>
</dbReference>
<evidence type="ECO:0000259" key="12">
    <source>
        <dbReference type="PROSITE" id="PS50235"/>
    </source>
</evidence>
<dbReference type="InterPro" id="IPR012337">
    <property type="entry name" value="RNaseH-like_sf"/>
</dbReference>
<dbReference type="GO" id="GO:0006397">
    <property type="term" value="P:mRNA processing"/>
    <property type="evidence" value="ECO:0007669"/>
    <property type="project" value="UniProtKB-KW"/>
</dbReference>
<dbReference type="GO" id="GO:0003676">
    <property type="term" value="F:nucleic acid binding"/>
    <property type="evidence" value="ECO:0007669"/>
    <property type="project" value="InterPro"/>
</dbReference>
<evidence type="ECO:0000256" key="3">
    <source>
        <dbReference type="ARBA" id="ARBA00022490"/>
    </source>
</evidence>
<dbReference type="FunFam" id="3.30.420.10:FF:000028">
    <property type="entry name" value="PAN2-PAN3 deadenylation complex catalytic subunit PAN2"/>
    <property type="match status" value="1"/>
</dbReference>
<dbReference type="PANTHER" id="PTHR15728">
    <property type="entry name" value="DEADENYLATION COMPLEX CATALYTIC SUBUNIT PAN2"/>
    <property type="match status" value="1"/>
</dbReference>
<dbReference type="InParanoid" id="A0A165FLG1"/>
<dbReference type="InterPro" id="IPR013520">
    <property type="entry name" value="Ribonucl_H"/>
</dbReference>
<comment type="similarity">
    <text evidence="10">Belongs to the peptidase C19 family. PAN2 subfamily.</text>
</comment>
<dbReference type="FunCoup" id="A0A165FLG1">
    <property type="interactions" value="678"/>
</dbReference>
<comment type="catalytic activity">
    <reaction evidence="1 10">
        <text>Exonucleolytic cleavage of poly(A) to 5'-AMP.</text>
        <dbReference type="EC" id="3.1.13.4"/>
    </reaction>
</comment>
<feature type="compositionally biased region" description="Polar residues" evidence="11">
    <location>
        <begin position="1078"/>
        <end position="1090"/>
    </location>
</feature>
<feature type="compositionally biased region" description="Polar residues" evidence="11">
    <location>
        <begin position="1166"/>
        <end position="1175"/>
    </location>
</feature>
<dbReference type="GO" id="GO:0004535">
    <property type="term" value="F:poly(A)-specific ribonuclease activity"/>
    <property type="evidence" value="ECO:0007669"/>
    <property type="project" value="UniProtKB-UniRule"/>
</dbReference>
<evidence type="ECO:0000256" key="1">
    <source>
        <dbReference type="ARBA" id="ARBA00001663"/>
    </source>
</evidence>
<dbReference type="SUPFAM" id="SSF50978">
    <property type="entry name" value="WD40 repeat-like"/>
    <property type="match status" value="1"/>
</dbReference>
<dbReference type="GO" id="GO:0031251">
    <property type="term" value="C:PAN complex"/>
    <property type="evidence" value="ECO:0007669"/>
    <property type="project" value="UniProtKB-UniRule"/>
</dbReference>
<comment type="domain">
    <text evidence="10">The linker, or PAN3 interaction domain (PID), between the WD40 repeats and the pseudo-UCH domain mediates interaction with PAN3.</text>
</comment>
<protein>
    <recommendedName>
        <fullName evidence="10">PAN2-PAN3 deadenylation complex catalytic subunit PAN2</fullName>
        <ecNumber evidence="10">3.1.13.4</ecNumber>
    </recommendedName>
    <alternativeName>
        <fullName evidence="10">PAB1P-dependent poly(A)-specific ribonuclease</fullName>
    </alternativeName>
    <alternativeName>
        <fullName evidence="10">Poly(A)-nuclease deadenylation complex subunit 2</fullName>
        <shortName evidence="10">PAN deadenylation complex subunit 2</shortName>
    </alternativeName>
</protein>
<dbReference type="InterPro" id="IPR038765">
    <property type="entry name" value="Papain-like_cys_pep_sf"/>
</dbReference>
<dbReference type="FunFam" id="2.130.10.10:FF:000459">
    <property type="entry name" value="PAN2-PAN3 deadenylation complex catalytic subunit PAN2"/>
    <property type="match status" value="1"/>
</dbReference>
<dbReference type="InterPro" id="IPR030843">
    <property type="entry name" value="PAN2"/>
</dbReference>
<evidence type="ECO:0000256" key="9">
    <source>
        <dbReference type="ARBA" id="ARBA00022839"/>
    </source>
</evidence>
<evidence type="ECO:0000256" key="6">
    <source>
        <dbReference type="ARBA" id="ARBA00022722"/>
    </source>
</evidence>
<comment type="activity regulation">
    <text evidence="10">Positively regulated by the regulatory subunit PAN3.</text>
</comment>
<reference evidence="13 14" key="1">
    <citation type="journal article" date="2016" name="Fungal Biol.">
        <title>The genome of Xylona heveae provides a window into fungal endophytism.</title>
        <authorList>
            <person name="Gazis R."/>
            <person name="Kuo A."/>
            <person name="Riley R."/>
            <person name="LaButti K."/>
            <person name="Lipzen A."/>
            <person name="Lin J."/>
            <person name="Amirebrahimi M."/>
            <person name="Hesse C.N."/>
            <person name="Spatafora J.W."/>
            <person name="Henrissat B."/>
            <person name="Hainaut M."/>
            <person name="Grigoriev I.V."/>
            <person name="Hibbett D.S."/>
        </authorList>
    </citation>
    <scope>NUCLEOTIDE SEQUENCE [LARGE SCALE GENOMIC DNA]</scope>
    <source>
        <strain evidence="13 14">TC161</strain>
    </source>
</reference>
<dbReference type="EMBL" id="KV407461">
    <property type="protein sequence ID" value="KZF21116.1"/>
    <property type="molecule type" value="Genomic_DNA"/>
</dbReference>
<dbReference type="EC" id="3.1.13.4" evidence="10"/>
<comment type="subunit">
    <text evidence="10">Forms a heterotrimer with an asymmetric homodimer of the regulatory subunit PAN3 to form the poly(A)-nuclease (PAN) deadenylation complex.</text>
</comment>
<dbReference type="Pfam" id="PF20770">
    <property type="entry name" value="PAN2_N"/>
    <property type="match status" value="1"/>
</dbReference>
<feature type="binding site" evidence="10">
    <location>
        <position position="877"/>
    </location>
    <ligand>
        <name>a divalent metal cation</name>
        <dbReference type="ChEBI" id="CHEBI:60240"/>
        <note>catalytic</note>
    </ligand>
</feature>
<evidence type="ECO:0000256" key="11">
    <source>
        <dbReference type="SAM" id="MobiDB-lite"/>
    </source>
</evidence>
<evidence type="ECO:0000256" key="5">
    <source>
        <dbReference type="ARBA" id="ARBA00022664"/>
    </source>
</evidence>
<feature type="domain" description="USP" evidence="12">
    <location>
        <begin position="486"/>
        <end position="822"/>
    </location>
</feature>
<dbReference type="CDD" id="cd02672">
    <property type="entry name" value="Peptidase_C19P"/>
    <property type="match status" value="1"/>
</dbReference>
<dbReference type="PROSITE" id="PS50235">
    <property type="entry name" value="USP_3"/>
    <property type="match status" value="1"/>
</dbReference>
<dbReference type="GO" id="GO:0046872">
    <property type="term" value="F:metal ion binding"/>
    <property type="evidence" value="ECO:0007669"/>
    <property type="project" value="UniProtKB-KW"/>
</dbReference>
<dbReference type="SUPFAM" id="SSF54001">
    <property type="entry name" value="Cysteine proteinases"/>
    <property type="match status" value="1"/>
</dbReference>
<keyword evidence="3 10" id="KW-0963">Cytoplasm</keyword>
<dbReference type="SUPFAM" id="SSF53098">
    <property type="entry name" value="Ribonuclease H-like"/>
    <property type="match status" value="1"/>
</dbReference>
<dbReference type="Proteomes" id="UP000076632">
    <property type="component" value="Unassembled WGS sequence"/>
</dbReference>
<gene>
    <name evidence="10" type="primary">PAN2</name>
    <name evidence="13" type="ORF">L228DRAFT_269516</name>
</gene>
<dbReference type="InterPro" id="IPR015943">
    <property type="entry name" value="WD40/YVTN_repeat-like_dom_sf"/>
</dbReference>
<comment type="function">
    <text evidence="10">Catalytic subunit of the poly(A)-nuclease (PAN) deadenylation complex, one of two cytoplasmic mRNA deadenylases involved in mRNA turnover. PAN specifically shortens poly(A) tails of RNA and the activity is stimulated by poly(A)-binding protein PAB1. PAN deadenylation is followed by rapid degradation of the shortened mRNA tails by the CCR4-NOT complex. Deadenylated mRNAs are then degraded by two alternative mechanisms, namely exosome-mediated 3'-5' exonucleolytic degradation, or deadenlyation-dependent mRNA decaping and subsequent 5'-3' exonucleolytic degradation by XRN1. May also be involved in post-transcriptional maturation of mRNA poly(A) tails.</text>
</comment>
<keyword evidence="5 10" id="KW-0507">mRNA processing</keyword>
<dbReference type="Gene3D" id="3.30.420.10">
    <property type="entry name" value="Ribonuclease H-like superfamily/Ribonuclease H"/>
    <property type="match status" value="1"/>
</dbReference>
<sequence>METDWDEIARVGFPPPGIHAMPTPASTLAFDNSQELLWAGNEYGRVSSFYGPELQKYTSFRAHASVEGPVRQLLFNDKGVISVASRSIHMSSRRGLTMWHITHDKMIDLRCMSYTSKGTSEILVAGCQPTMFRVDVDKGKIVEELPAADQYTMMKRAHYICAATKTGAVDMLDHYSFKVVKKWQAHAGYINDMDARNNFLVTCGVSPRQQQAYMLDPLANVFDLKKLAPLPPIPFHAGAAFVRMHPRMSTTSIVASQTGQLQVVDLMNPNTVNLRQANISSFLMALEMAPSGEALALTDGDCFLHLWGSRSKIHFAELSSPTELADPVVPLQPLDWSIDTPLHSIGLPYYRDTLLSSWPSHLVFEVGNPPSKLDPDILATMTASGYAPNPKKTRRYQVHDTRLAEKISAPLMAPKFLSEKARESPSSPRTERRISDAAEALGEIALAGGAPIKAEVPVMYRNVEIKYSRFGVDDFDFEYYNKTKYSGLETHIANSYTNPLLQLLKFTPLLRNIALHHAASSCLVESCLLCELGYLFDMLDKANGQNCQATNFLKTFSSLHQAAALGLLEESSPNSSLTAMIQSVCRFLLDRITTDFTSTSNSTQIEEILKTTASMSIRCVHCSNETSRPGNTYVNDLIYPTKTKNQPRVAEPSFSQILKASVERENQMRGWCDKCRRYQQLVTRKSIESIPLVFMINTALSTPEAKQLWSKPGWLPDEIGIVIQSGQFFCFQGQDLKLHLQRGIHPITVYELIGVVADVNSGEHQKSHLVSIINVGISSREPEEENLWHLFNDFLVRPVTKDEALKFAQTWKLPSVLCYQIKSARNLIDDTWREKLDTSLVYSEYTVNQSEKIKDYRVLSQTTEAPQEGTLVAIDAEFVALQQEEIEIKADGTRETIRPSRLGLARVSVLRGSGPDEGLPFIDDYITASEAVVDYLTAYSGIQPGDLDPKQSRRTLVPLKVAYKKLWLLLNLGCIFVGHGLPKDFRTINIHVPKAQVVDTVDLFFIRARQRRLSLRFLAWFLLKESIQTENHDSIEDARTALKLYRKYLEFVDAGILPAMLTEIYTRGKDFNYKVPQPVQQVPTGSSNDAGTELGSGNNNTSTTTGAMMFGAGAPATPTLAPNNSNNNNGFAYPSTPSGTATPPLLRDNGPETPPVRTTPAPVVSSDGQFWTPTKGTYFGSPMR</sequence>
<comment type="cofactor">
    <cofactor evidence="10">
        <name>a divalent metal cation</name>
        <dbReference type="ChEBI" id="CHEBI:60240"/>
    </cofactor>
    <text evidence="10">Binds 2 metal cations per subunit in the catalytic exonuclease domain.</text>
</comment>